<dbReference type="OrthoDB" id="979487at2"/>
<dbReference type="KEGG" id="muh:HYN43_006620"/>
<accession>A0A494VLM2</accession>
<dbReference type="SUPFAM" id="SSF48371">
    <property type="entry name" value="ARM repeat"/>
    <property type="match status" value="1"/>
</dbReference>
<dbReference type="AlphaFoldDB" id="A0A494VLM2"/>
<keyword evidence="2" id="KW-1185">Reference proteome</keyword>
<dbReference type="EMBL" id="CP032869">
    <property type="protein sequence ID" value="AYL94989.1"/>
    <property type="molecule type" value="Genomic_DNA"/>
</dbReference>
<dbReference type="InterPro" id="IPR016024">
    <property type="entry name" value="ARM-type_fold"/>
</dbReference>
<sequence length="203" mass="23530">MNGRFTISQSVFFTFKLPKMTDDELIQKIANTIGKLKVLELGRILTEQQFNLRDLIDITFHPDKPLAFRAAWLLENMFLKDADVFTDNLDYLILRFPEVTNPGCQRHYAKILMHATEEKDTSPVKQKLNSLDLEPVVEQLFDWMINPKVKIAVKVFAGWALLNLRQRYPWITDELPAQLQFLMRNGTAAIQTAGRKMMKELSS</sequence>
<gene>
    <name evidence="1" type="ORF">HYN43_006620</name>
</gene>
<protein>
    <recommendedName>
        <fullName evidence="3">HEAT repeat domain-containing protein</fullName>
    </recommendedName>
</protein>
<organism evidence="1 2">
    <name type="scientific">Mucilaginibacter celer</name>
    <dbReference type="NCBI Taxonomy" id="2305508"/>
    <lineage>
        <taxon>Bacteria</taxon>
        <taxon>Pseudomonadati</taxon>
        <taxon>Bacteroidota</taxon>
        <taxon>Sphingobacteriia</taxon>
        <taxon>Sphingobacteriales</taxon>
        <taxon>Sphingobacteriaceae</taxon>
        <taxon>Mucilaginibacter</taxon>
    </lineage>
</organism>
<proteinExistence type="predicted"/>
<evidence type="ECO:0000313" key="2">
    <source>
        <dbReference type="Proteomes" id="UP000270046"/>
    </source>
</evidence>
<dbReference type="Proteomes" id="UP000270046">
    <property type="component" value="Chromosome"/>
</dbReference>
<evidence type="ECO:0008006" key="3">
    <source>
        <dbReference type="Google" id="ProtNLM"/>
    </source>
</evidence>
<name>A0A494VLM2_9SPHI</name>
<evidence type="ECO:0000313" key="1">
    <source>
        <dbReference type="EMBL" id="AYL94989.1"/>
    </source>
</evidence>
<reference evidence="1 2" key="1">
    <citation type="submission" date="2018-10" db="EMBL/GenBank/DDBJ databases">
        <title>Genome sequencing of Mucilaginibacter sp. HYN0043.</title>
        <authorList>
            <person name="Kim M."/>
            <person name="Yi H."/>
        </authorList>
    </citation>
    <scope>NUCLEOTIDE SEQUENCE [LARGE SCALE GENOMIC DNA]</scope>
    <source>
        <strain evidence="1 2">HYN0043</strain>
    </source>
</reference>